<dbReference type="GO" id="GO:0043291">
    <property type="term" value="C:RAVE complex"/>
    <property type="evidence" value="ECO:0007669"/>
    <property type="project" value="TreeGrafter"/>
</dbReference>
<name>A0A507B2A8_9PEZI</name>
<comment type="caution">
    <text evidence="2">The sequence shown here is derived from an EMBL/GenBank/DDBJ whole genome shotgun (WGS) entry which is preliminary data.</text>
</comment>
<accession>A0A507B2A8</accession>
<dbReference type="InterPro" id="IPR028241">
    <property type="entry name" value="RAVE2/Rogdi"/>
</dbReference>
<protein>
    <recommendedName>
        <fullName evidence="4">37S ribosomal protein rsm22</fullName>
    </recommendedName>
</protein>
<dbReference type="PANTHER" id="PTHR13618:SF1">
    <property type="entry name" value="PROTEIN ROGDI HOMOLOG"/>
    <property type="match status" value="1"/>
</dbReference>
<organism evidence="2 3">
    <name type="scientific">Thyridium curvatum</name>
    <dbReference type="NCBI Taxonomy" id="1093900"/>
    <lineage>
        <taxon>Eukaryota</taxon>
        <taxon>Fungi</taxon>
        <taxon>Dikarya</taxon>
        <taxon>Ascomycota</taxon>
        <taxon>Pezizomycotina</taxon>
        <taxon>Sordariomycetes</taxon>
        <taxon>Sordariomycetidae</taxon>
        <taxon>Thyridiales</taxon>
        <taxon>Thyridiaceae</taxon>
        <taxon>Thyridium</taxon>
    </lineage>
</organism>
<feature type="region of interest" description="Disordered" evidence="1">
    <location>
        <begin position="290"/>
        <end position="328"/>
    </location>
</feature>
<dbReference type="InParanoid" id="A0A507B2A8"/>
<dbReference type="Proteomes" id="UP000319257">
    <property type="component" value="Unassembled WGS sequence"/>
</dbReference>
<sequence length="376" mass="39790">MSLLADETPWVMISHSCSSSLCPPLVDPEPLPEPVLGIAARSIADLSRLQDRELAWLVRELDETLHGLKHGLEDCYALLAPIDPGSNLLVSTPRNDLVKGTLTRVGTRIVKGTIHLRLRTLPHQTLTLNPDHPIHVGALSTLHALLTHSIDLITLTLSHASTPYSPNPASPSSPPSPGAAAAFISAQLRLLSQSLADAAVLLRGPPLTDPDPAWTSRSASPSHFDPALPPNVSFHLGVQDSSLVLWLRALEPADAPLNLGMKFALAIGTARRIDHDEADRVFGYCCEGAERTGSPHTPPPGSDNDHGGTGHGFASQDGGKAGGGPPTTQVYVREKVRVETADPSLLSLSAKLSALSHTLALARQNLAAVMGEDIED</sequence>
<dbReference type="OrthoDB" id="66510at2759"/>
<evidence type="ECO:0008006" key="4">
    <source>
        <dbReference type="Google" id="ProtNLM"/>
    </source>
</evidence>
<reference evidence="2 3" key="1">
    <citation type="submission" date="2019-06" db="EMBL/GenBank/DDBJ databases">
        <title>Draft genome sequence of the filamentous fungus Phialemoniopsis curvata isolated from diesel fuel.</title>
        <authorList>
            <person name="Varaljay V.A."/>
            <person name="Lyon W.J."/>
            <person name="Crouch A.L."/>
            <person name="Drake C.E."/>
            <person name="Hollomon J.M."/>
            <person name="Nadeau L.J."/>
            <person name="Nunn H.S."/>
            <person name="Stevenson B.S."/>
            <person name="Bojanowski C.L."/>
            <person name="Crookes-Goodson W.J."/>
        </authorList>
    </citation>
    <scope>NUCLEOTIDE SEQUENCE [LARGE SCALE GENOMIC DNA]</scope>
    <source>
        <strain evidence="2 3">D216</strain>
    </source>
</reference>
<evidence type="ECO:0000256" key="1">
    <source>
        <dbReference type="SAM" id="MobiDB-lite"/>
    </source>
</evidence>
<evidence type="ECO:0000313" key="2">
    <source>
        <dbReference type="EMBL" id="TPX11048.1"/>
    </source>
</evidence>
<dbReference type="GeneID" id="41975356"/>
<gene>
    <name evidence="2" type="ORF">E0L32_007909</name>
</gene>
<dbReference type="PANTHER" id="PTHR13618">
    <property type="entry name" value="LEUCINE ZIPPER CONTAINING TRANSCRIPTION FACTOR LZF1"/>
    <property type="match status" value="1"/>
</dbReference>
<dbReference type="RefSeq" id="XP_030992759.1">
    <property type="nucleotide sequence ID" value="XM_031142705.1"/>
</dbReference>
<dbReference type="AlphaFoldDB" id="A0A507B2A8"/>
<proteinExistence type="predicted"/>
<evidence type="ECO:0000313" key="3">
    <source>
        <dbReference type="Proteomes" id="UP000319257"/>
    </source>
</evidence>
<dbReference type="Pfam" id="PF10259">
    <property type="entry name" value="Rogdi_lz"/>
    <property type="match status" value="1"/>
</dbReference>
<keyword evidence="3" id="KW-1185">Reference proteome</keyword>
<dbReference type="EMBL" id="SKBQ01000050">
    <property type="protein sequence ID" value="TPX11048.1"/>
    <property type="molecule type" value="Genomic_DNA"/>
</dbReference>
<dbReference type="STRING" id="1093900.A0A507B2A8"/>